<dbReference type="HOGENOM" id="CLU_2183615_0_0_1"/>
<feature type="region of interest" description="Disordered" evidence="1">
    <location>
        <begin position="1"/>
        <end position="34"/>
    </location>
</feature>
<evidence type="ECO:0000313" key="2">
    <source>
        <dbReference type="EMBL" id="GAK66826.1"/>
    </source>
</evidence>
<sequence length="109" mass="11764">MPNDLARSRRMLDPPISPFQDLKPETQGSSPPSLRLAFFHPSRLQPHNINAPDVLPPPSLRGVHLQALIVSVPASLASTAVALDQHNTDTRTLVRLRLSSTSTGTGVSK</sequence>
<dbReference type="Proteomes" id="UP000053758">
    <property type="component" value="Unassembled WGS sequence"/>
</dbReference>
<proteinExistence type="predicted"/>
<name>A0A081CJI0_PSEA2</name>
<evidence type="ECO:0000313" key="3">
    <source>
        <dbReference type="Proteomes" id="UP000053758"/>
    </source>
</evidence>
<dbReference type="AlphaFoldDB" id="A0A081CJI0"/>
<feature type="compositionally biased region" description="Basic and acidic residues" evidence="1">
    <location>
        <begin position="1"/>
        <end position="12"/>
    </location>
</feature>
<accession>A0A081CJI0</accession>
<dbReference type="GeneID" id="26305957"/>
<gene>
    <name evidence="2" type="ORF">PAN0_015d5050</name>
</gene>
<organism evidence="2">
    <name type="scientific">Pseudozyma antarctica</name>
    <name type="common">Yeast</name>
    <name type="synonym">Candida antarctica</name>
    <dbReference type="NCBI Taxonomy" id="84753"/>
    <lineage>
        <taxon>Eukaryota</taxon>
        <taxon>Fungi</taxon>
        <taxon>Dikarya</taxon>
        <taxon>Basidiomycota</taxon>
        <taxon>Ustilaginomycotina</taxon>
        <taxon>Ustilaginomycetes</taxon>
        <taxon>Ustilaginales</taxon>
        <taxon>Ustilaginaceae</taxon>
        <taxon>Moesziomyces</taxon>
    </lineage>
</organism>
<dbReference type="RefSeq" id="XP_014654846.1">
    <property type="nucleotide sequence ID" value="XM_014799360.1"/>
</dbReference>
<dbReference type="EMBL" id="DF830082">
    <property type="protein sequence ID" value="GAK66826.1"/>
    <property type="molecule type" value="Genomic_DNA"/>
</dbReference>
<reference evidence="2" key="1">
    <citation type="submission" date="2014-07" db="EMBL/GenBank/DDBJ databases">
        <title>Draft genome sequence of the yeast Pseudozyma antarctica JCM 10317 known as a producer of lipase B which used in a wide range of industrial applications.</title>
        <authorList>
            <person name="Morita T."/>
            <person name="Saika A."/>
            <person name="Koike H."/>
        </authorList>
    </citation>
    <scope>NUCLEOTIDE SEQUENCE</scope>
    <source>
        <strain evidence="2">JCM 10317</strain>
    </source>
</reference>
<keyword evidence="3" id="KW-1185">Reference proteome</keyword>
<evidence type="ECO:0000256" key="1">
    <source>
        <dbReference type="SAM" id="MobiDB-lite"/>
    </source>
</evidence>
<protein>
    <submittedName>
        <fullName evidence="2">Uncharacterized protein</fullName>
    </submittedName>
</protein>